<dbReference type="InterPro" id="IPR029052">
    <property type="entry name" value="Metallo-depent_PP-like"/>
</dbReference>
<organism evidence="3 4">
    <name type="scientific">Thalassotalea mangrovi</name>
    <dbReference type="NCBI Taxonomy" id="2572245"/>
    <lineage>
        <taxon>Bacteria</taxon>
        <taxon>Pseudomonadati</taxon>
        <taxon>Pseudomonadota</taxon>
        <taxon>Gammaproteobacteria</taxon>
        <taxon>Alteromonadales</taxon>
        <taxon>Colwelliaceae</taxon>
        <taxon>Thalassotalea</taxon>
    </lineage>
</organism>
<protein>
    <recommendedName>
        <fullName evidence="2">Calcineurin-like phosphoesterase domain-containing protein</fullName>
    </recommendedName>
</protein>
<accession>A0A4U1B937</accession>
<keyword evidence="4" id="KW-1185">Reference proteome</keyword>
<evidence type="ECO:0000313" key="4">
    <source>
        <dbReference type="Proteomes" id="UP000307999"/>
    </source>
</evidence>
<dbReference type="EMBL" id="SWDB01000004">
    <property type="protein sequence ID" value="TKB47163.1"/>
    <property type="molecule type" value="Genomic_DNA"/>
</dbReference>
<evidence type="ECO:0000256" key="1">
    <source>
        <dbReference type="SAM" id="SignalP"/>
    </source>
</evidence>
<dbReference type="Proteomes" id="UP000307999">
    <property type="component" value="Unassembled WGS sequence"/>
</dbReference>
<dbReference type="PANTHER" id="PTHR46546">
    <property type="entry name" value="SHEWANELLA-LIKE PROTEIN PHOSPHATASE 1"/>
    <property type="match status" value="1"/>
</dbReference>
<proteinExistence type="predicted"/>
<dbReference type="InterPro" id="IPR004843">
    <property type="entry name" value="Calcineurin-like_PHP"/>
</dbReference>
<evidence type="ECO:0000259" key="2">
    <source>
        <dbReference type="Pfam" id="PF00149"/>
    </source>
</evidence>
<feature type="chain" id="PRO_5020478019" description="Calcineurin-like phosphoesterase domain-containing protein" evidence="1">
    <location>
        <begin position="25"/>
        <end position="623"/>
    </location>
</feature>
<sequence length="623" mass="71757">MNKPFKPIWLLLIALLMTSFTALSAKQPFNLSTDEKVIIVGDIHGDFEGLSGLLIAAGVIDLNLNWQAGKTHFVSVGDLLDRGPDSRKVMDFFMRLETQASSQGGAVHVVLGNHELMNLVRDLRYVTDQDYDDYRAEESTSLRNDYWQRFQDSALNASRKVNQQVLRADFERQYPPGYFGHMQEFSAAGNYGSWLMSKPSMLKINDLLFVHGGLSSDLPQIALSQINQQSSAAIRAYLQAYWELEKRLPLYQMSTFFDGSKTLEEFVSNSQSDIEPYYQKFISAEQSFYLGGTSQYWYRGSALCHPIYEEEILDTALQHFQAKRLVIGHTPTLSRKIESRMNGKVINVDTGLYRDYYHGNPMLLSIHQDKLEQFDGSKWLPFSTATQQFRQTYHGQHYENWEDYLKNAEVKAIEPLKNGELKREMIQLDLDGQTFSGIFTNEHKVSTRAARAEYDNTYSYKYEVAAYKIARTIGLYMIPPTVLREVNDKEGALQLSIDKSFSEATRLAKNYYPNEGCVLAYQANLMRLFDYLIYNSNRSSSNVRYTGDWRMWLSQHTHSFRTHTTTPDSLRSNPIPYSKTLELALKNLDKQNIEEVTQDLLTTSQLNAIFKRRDKLLELWHGD</sequence>
<dbReference type="Pfam" id="PF00149">
    <property type="entry name" value="Metallophos"/>
    <property type="match status" value="1"/>
</dbReference>
<evidence type="ECO:0000313" key="3">
    <source>
        <dbReference type="EMBL" id="TKB47163.1"/>
    </source>
</evidence>
<reference evidence="3 4" key="1">
    <citation type="submission" date="2019-04" db="EMBL/GenBank/DDBJ databases">
        <title>Thalassotalea guangxiensis sp. nov., isolated from sediment of the coastal wetland.</title>
        <authorList>
            <person name="Zheng S."/>
            <person name="Zhang D."/>
        </authorList>
    </citation>
    <scope>NUCLEOTIDE SEQUENCE [LARGE SCALE GENOMIC DNA]</scope>
    <source>
        <strain evidence="3 4">ZS-4</strain>
    </source>
</reference>
<dbReference type="OrthoDB" id="7550081at2"/>
<dbReference type="AlphaFoldDB" id="A0A4U1B937"/>
<dbReference type="PANTHER" id="PTHR46546:SF4">
    <property type="entry name" value="SHEWANELLA-LIKE PROTEIN PHOSPHATASE 1"/>
    <property type="match status" value="1"/>
</dbReference>
<feature type="signal peptide" evidence="1">
    <location>
        <begin position="1"/>
        <end position="24"/>
    </location>
</feature>
<keyword evidence="1" id="KW-0732">Signal</keyword>
<name>A0A4U1B937_9GAMM</name>
<comment type="caution">
    <text evidence="3">The sequence shown here is derived from an EMBL/GenBank/DDBJ whole genome shotgun (WGS) entry which is preliminary data.</text>
</comment>
<gene>
    <name evidence="3" type="ORF">E8M12_02570</name>
</gene>
<dbReference type="GO" id="GO:0016787">
    <property type="term" value="F:hydrolase activity"/>
    <property type="evidence" value="ECO:0007669"/>
    <property type="project" value="InterPro"/>
</dbReference>
<dbReference type="SUPFAM" id="SSF56300">
    <property type="entry name" value="Metallo-dependent phosphatases"/>
    <property type="match status" value="1"/>
</dbReference>
<dbReference type="Gene3D" id="3.60.21.10">
    <property type="match status" value="1"/>
</dbReference>
<feature type="domain" description="Calcineurin-like phosphoesterase" evidence="2">
    <location>
        <begin position="36"/>
        <end position="231"/>
    </location>
</feature>